<dbReference type="STRING" id="264201.pc0520"/>
<dbReference type="Proteomes" id="UP000000529">
    <property type="component" value="Chromosome"/>
</dbReference>
<evidence type="ECO:0000313" key="3">
    <source>
        <dbReference type="EMBL" id="SPJ31648.1"/>
    </source>
</evidence>
<keyword evidence="1" id="KW-1133">Transmembrane helix</keyword>
<evidence type="ECO:0000259" key="2">
    <source>
        <dbReference type="PROSITE" id="PS51459"/>
    </source>
</evidence>
<proteinExistence type="predicted"/>
<reference evidence="3 4" key="1">
    <citation type="journal article" date="2004" name="Science">
        <title>Illuminating the evolutionary history of chlamydiae.</title>
        <authorList>
            <person name="Horn M."/>
            <person name="Collingro A."/>
            <person name="Schmitz-Esser S."/>
            <person name="Beier C.L."/>
            <person name="Purkhold U."/>
            <person name="Fartmann B."/>
            <person name="Brandt P."/>
            <person name="Nyakatura G.J."/>
            <person name="Droege M."/>
            <person name="Frishman D."/>
            <person name="Rattei T."/>
            <person name="Mewes H."/>
            <person name="Wagner M."/>
        </authorList>
    </citation>
    <scope>NUCLEOTIDE SEQUENCE [LARGE SCALE GENOMIC DNA]</scope>
    <source>
        <strain evidence="3 4">UWE25</strain>
    </source>
</reference>
<protein>
    <recommendedName>
        <fullName evidence="2">Fido domain-containing protein</fullName>
    </recommendedName>
</protein>
<dbReference type="PROSITE" id="PS51459">
    <property type="entry name" value="FIDO"/>
    <property type="match status" value="1"/>
</dbReference>
<accession>A0A2P9H9G9</accession>
<dbReference type="AlphaFoldDB" id="A0A2P9H9G9"/>
<dbReference type="OrthoDB" id="19795at2"/>
<sequence length="71" mass="8361">MNNLEQFITDVTPGNIDPLIKMTVIHHQFESIHPFYDVNGRNGRIIKILCLVKHMVYWIPIALFFSLYQSE</sequence>
<dbReference type="Pfam" id="PF02661">
    <property type="entry name" value="Fic"/>
    <property type="match status" value="1"/>
</dbReference>
<evidence type="ECO:0000313" key="4">
    <source>
        <dbReference type="Proteomes" id="UP000000529"/>
    </source>
</evidence>
<keyword evidence="1" id="KW-0472">Membrane</keyword>
<feature type="transmembrane region" description="Helical" evidence="1">
    <location>
        <begin position="48"/>
        <end position="68"/>
    </location>
</feature>
<keyword evidence="1" id="KW-0812">Transmembrane</keyword>
<keyword evidence="4" id="KW-1185">Reference proteome</keyword>
<dbReference type="Gene3D" id="1.10.3290.10">
    <property type="entry name" value="Fido-like domain"/>
    <property type="match status" value="1"/>
</dbReference>
<dbReference type="SUPFAM" id="SSF140931">
    <property type="entry name" value="Fic-like"/>
    <property type="match status" value="1"/>
</dbReference>
<dbReference type="InterPro" id="IPR003812">
    <property type="entry name" value="Fido"/>
</dbReference>
<dbReference type="InterPro" id="IPR036597">
    <property type="entry name" value="Fido-like_dom_sf"/>
</dbReference>
<gene>
    <name evidence="3" type="ORF">PC_RS10275</name>
</gene>
<feature type="domain" description="Fido" evidence="2">
    <location>
        <begin position="1"/>
        <end position="71"/>
    </location>
</feature>
<organism evidence="3 4">
    <name type="scientific">Protochlamydia amoebophila (strain UWE25)</name>
    <dbReference type="NCBI Taxonomy" id="264201"/>
    <lineage>
        <taxon>Bacteria</taxon>
        <taxon>Pseudomonadati</taxon>
        <taxon>Chlamydiota</taxon>
        <taxon>Chlamydiia</taxon>
        <taxon>Parachlamydiales</taxon>
        <taxon>Parachlamydiaceae</taxon>
        <taxon>Candidatus Protochlamydia</taxon>
    </lineage>
</organism>
<dbReference type="EMBL" id="BX908798">
    <property type="protein sequence ID" value="SPJ31648.1"/>
    <property type="molecule type" value="Genomic_DNA"/>
</dbReference>
<name>A0A2P9H9G9_PARUW</name>
<dbReference type="KEGG" id="pcu:PC_RS10275"/>
<evidence type="ECO:0000256" key="1">
    <source>
        <dbReference type="SAM" id="Phobius"/>
    </source>
</evidence>